<dbReference type="InterPro" id="IPR002314">
    <property type="entry name" value="aa-tRNA-synt_IIb"/>
</dbReference>
<dbReference type="PRINTS" id="PR01046">
    <property type="entry name" value="TRNASYNTHPRO"/>
</dbReference>
<evidence type="ECO:0000313" key="14">
    <source>
        <dbReference type="EMBL" id="ADI15688.1"/>
    </source>
</evidence>
<dbReference type="InterPro" id="IPR004154">
    <property type="entry name" value="Anticodon-bd"/>
</dbReference>
<dbReference type="HOGENOM" id="CLU_001882_4_2_0"/>
<dbReference type="FunFam" id="3.40.50.800:FF:000005">
    <property type="entry name" value="bifunctional glutamate/proline--tRNA ligase"/>
    <property type="match status" value="1"/>
</dbReference>
<dbReference type="Gene3D" id="3.30.930.10">
    <property type="entry name" value="Bira Bifunctional Protein, Domain 2"/>
    <property type="match status" value="1"/>
</dbReference>
<dbReference type="FunFam" id="3.30.930.10:FF:000023">
    <property type="entry name" value="Proline--tRNA ligase"/>
    <property type="match status" value="1"/>
</dbReference>
<dbReference type="HAMAP" id="MF_01571">
    <property type="entry name" value="Pro_tRNA_synth_type3"/>
    <property type="match status" value="1"/>
</dbReference>
<comment type="function">
    <text evidence="10">Catalyzes the attachment of proline to tRNA(Pro) in a two-step reaction: proline is first activated by ATP to form Pro-AMP and then transferred to the acceptor end of tRNA(Pro). Can inadvertently accommodate and process cysteine.</text>
</comment>
<dbReference type="NCBIfam" id="TIGR00408">
    <property type="entry name" value="proS_fam_I"/>
    <property type="match status" value="1"/>
</dbReference>
<dbReference type="eggNOG" id="COG0442">
    <property type="taxonomic scope" value="Bacteria"/>
</dbReference>
<dbReference type="SUPFAM" id="SSF52954">
    <property type="entry name" value="Class II aaRS ABD-related"/>
    <property type="match status" value="1"/>
</dbReference>
<dbReference type="GO" id="GO:0004827">
    <property type="term" value="F:proline-tRNA ligase activity"/>
    <property type="evidence" value="ECO:0007669"/>
    <property type="project" value="UniProtKB-UniRule"/>
</dbReference>
<dbReference type="InterPro" id="IPR002316">
    <property type="entry name" value="Pro-tRNA-ligase_IIa"/>
</dbReference>
<dbReference type="SUPFAM" id="SSF64586">
    <property type="entry name" value="C-terminal domain of ProRS"/>
    <property type="match status" value="1"/>
</dbReference>
<dbReference type="GO" id="GO:0005524">
    <property type="term" value="F:ATP binding"/>
    <property type="evidence" value="ECO:0007669"/>
    <property type="project" value="UniProtKB-UniRule"/>
</dbReference>
<evidence type="ECO:0000256" key="1">
    <source>
        <dbReference type="ARBA" id="ARBA00004496"/>
    </source>
</evidence>
<keyword evidence="4 12" id="KW-0436">Ligase</keyword>
<dbReference type="PANTHER" id="PTHR43382">
    <property type="entry name" value="PROLYL-TRNA SYNTHETASE"/>
    <property type="match status" value="1"/>
</dbReference>
<dbReference type="Proteomes" id="UP000000379">
    <property type="component" value="Chromosome"/>
</dbReference>
<evidence type="ECO:0000256" key="5">
    <source>
        <dbReference type="ARBA" id="ARBA00022741"/>
    </source>
</evidence>
<evidence type="ECO:0000256" key="8">
    <source>
        <dbReference type="ARBA" id="ARBA00023146"/>
    </source>
</evidence>
<dbReference type="PANTHER" id="PTHR43382:SF2">
    <property type="entry name" value="BIFUNCTIONAL GLUTAMATE_PROLINE--TRNA LIGASE"/>
    <property type="match status" value="1"/>
</dbReference>
<feature type="domain" description="Aminoacyl-transfer RNA synthetases class-II family profile" evidence="13">
    <location>
        <begin position="36"/>
        <end position="284"/>
    </location>
</feature>
<keyword evidence="7 12" id="KW-0648">Protein biosynthesis</keyword>
<evidence type="ECO:0000256" key="3">
    <source>
        <dbReference type="ARBA" id="ARBA00022490"/>
    </source>
</evidence>
<name>D7CTZ1_TRURR</name>
<evidence type="ECO:0000256" key="7">
    <source>
        <dbReference type="ARBA" id="ARBA00022917"/>
    </source>
</evidence>
<dbReference type="Pfam" id="PF09180">
    <property type="entry name" value="ProRS-C_1"/>
    <property type="match status" value="1"/>
</dbReference>
<comment type="subunit">
    <text evidence="2 12">Homodimer.</text>
</comment>
<dbReference type="CDD" id="cd00778">
    <property type="entry name" value="ProRS_core_arch_euk"/>
    <property type="match status" value="1"/>
</dbReference>
<evidence type="ECO:0000259" key="13">
    <source>
        <dbReference type="PROSITE" id="PS50862"/>
    </source>
</evidence>
<keyword evidence="3 12" id="KW-0963">Cytoplasm</keyword>
<dbReference type="InterPro" id="IPR033721">
    <property type="entry name" value="ProRS_core_arch_euk"/>
</dbReference>
<evidence type="ECO:0000256" key="2">
    <source>
        <dbReference type="ARBA" id="ARBA00011738"/>
    </source>
</evidence>
<reference evidence="15" key="1">
    <citation type="submission" date="2010-05" db="EMBL/GenBank/DDBJ databases">
        <title>The complete genome of Truepera radiovictris DSM 17093.</title>
        <authorList>
            <consortium name="US DOE Joint Genome Institute (JGI-PGF)"/>
            <person name="Lucas S."/>
            <person name="Copeland A."/>
            <person name="Lapidus A."/>
            <person name="Glavina del Rio T."/>
            <person name="Dalin E."/>
            <person name="Tice H."/>
            <person name="Bruce D."/>
            <person name="Goodwin L."/>
            <person name="Pitluck S."/>
            <person name="Kyrpides N."/>
            <person name="Mavromatis K."/>
            <person name="Ovchinnikova G."/>
            <person name="Munk A.C."/>
            <person name="Detter J.C."/>
            <person name="Han C."/>
            <person name="Tapia R."/>
            <person name="Land M."/>
            <person name="Hauser L."/>
            <person name="Markowitz V."/>
            <person name="Cheng J.-F."/>
            <person name="Hugenholtz P."/>
            <person name="Woyke T."/>
            <person name="Wu D."/>
            <person name="Tindall B."/>
            <person name="Pomrenke H.G."/>
            <person name="Brambilla E."/>
            <person name="Klenk H.-P."/>
            <person name="Eisen J.A."/>
        </authorList>
    </citation>
    <scope>NUCLEOTIDE SEQUENCE [LARGE SCALE GENOMIC DNA]</scope>
    <source>
        <strain evidence="15">DSM 17093 / CIP 108686 / LMG 22925 / RQ-24</strain>
    </source>
</reference>
<evidence type="ECO:0000313" key="15">
    <source>
        <dbReference type="Proteomes" id="UP000000379"/>
    </source>
</evidence>
<dbReference type="STRING" id="649638.Trad_2582"/>
<dbReference type="Gene3D" id="3.30.110.30">
    <property type="entry name" value="C-terminal domain of ProRS"/>
    <property type="match status" value="1"/>
</dbReference>
<dbReference type="OrthoDB" id="9809052at2"/>
<comment type="similarity">
    <text evidence="11 12">Belongs to the class-II aminoacyl-tRNA synthetase family. ProS type 3 subfamily.</text>
</comment>
<comment type="subcellular location">
    <subcellularLocation>
        <location evidence="1 12">Cytoplasm</location>
    </subcellularLocation>
</comment>
<dbReference type="PROSITE" id="PS50862">
    <property type="entry name" value="AA_TRNA_LIGASE_II"/>
    <property type="match status" value="1"/>
</dbReference>
<keyword evidence="15" id="KW-1185">Reference proteome</keyword>
<dbReference type="InterPro" id="IPR004499">
    <property type="entry name" value="Pro-tRNA-ligase_IIa_arc-type"/>
</dbReference>
<comment type="catalytic activity">
    <reaction evidence="9 12">
        <text>tRNA(Pro) + L-proline + ATP = L-prolyl-tRNA(Pro) + AMP + diphosphate</text>
        <dbReference type="Rhea" id="RHEA:14305"/>
        <dbReference type="Rhea" id="RHEA-COMP:9700"/>
        <dbReference type="Rhea" id="RHEA-COMP:9702"/>
        <dbReference type="ChEBI" id="CHEBI:30616"/>
        <dbReference type="ChEBI" id="CHEBI:33019"/>
        <dbReference type="ChEBI" id="CHEBI:60039"/>
        <dbReference type="ChEBI" id="CHEBI:78442"/>
        <dbReference type="ChEBI" id="CHEBI:78532"/>
        <dbReference type="ChEBI" id="CHEBI:456215"/>
        <dbReference type="EC" id="6.1.1.15"/>
    </reaction>
</comment>
<dbReference type="InterPro" id="IPR016061">
    <property type="entry name" value="Pro-tRNA_ligase_II_C"/>
</dbReference>
<dbReference type="InterPro" id="IPR036621">
    <property type="entry name" value="Anticodon-bd_dom_sf"/>
</dbReference>
<organism evidence="14 15">
    <name type="scientific">Truepera radiovictrix (strain DSM 17093 / CIP 108686 / LMG 22925 / RQ-24)</name>
    <dbReference type="NCBI Taxonomy" id="649638"/>
    <lineage>
        <taxon>Bacteria</taxon>
        <taxon>Thermotogati</taxon>
        <taxon>Deinococcota</taxon>
        <taxon>Deinococci</taxon>
        <taxon>Trueperales</taxon>
        <taxon>Trueperaceae</taxon>
        <taxon>Truepera</taxon>
    </lineage>
</organism>
<dbReference type="Gene3D" id="3.40.50.800">
    <property type="entry name" value="Anticodon-binding domain"/>
    <property type="match status" value="1"/>
</dbReference>
<proteinExistence type="inferred from homology"/>
<evidence type="ECO:0000256" key="12">
    <source>
        <dbReference type="HAMAP-Rule" id="MF_01571"/>
    </source>
</evidence>
<accession>D7CTZ1</accession>
<evidence type="ECO:0000256" key="6">
    <source>
        <dbReference type="ARBA" id="ARBA00022840"/>
    </source>
</evidence>
<keyword evidence="6 12" id="KW-0067">ATP-binding</keyword>
<evidence type="ECO:0000256" key="10">
    <source>
        <dbReference type="ARBA" id="ARBA00055834"/>
    </source>
</evidence>
<dbReference type="AlphaFoldDB" id="D7CTZ1"/>
<dbReference type="InterPro" id="IPR006195">
    <property type="entry name" value="aa-tRNA-synth_II"/>
</dbReference>
<evidence type="ECO:0000256" key="4">
    <source>
        <dbReference type="ARBA" id="ARBA00022598"/>
    </source>
</evidence>
<evidence type="ECO:0000256" key="11">
    <source>
        <dbReference type="ARBA" id="ARBA00060806"/>
    </source>
</evidence>
<protein>
    <recommendedName>
        <fullName evidence="12">Proline--tRNA ligase</fullName>
        <ecNumber evidence="12">6.1.1.15</ecNumber>
    </recommendedName>
    <alternativeName>
        <fullName evidence="12">Prolyl-tRNA synthetase</fullName>
        <shortName evidence="12">ProRS</shortName>
    </alternativeName>
</protein>
<dbReference type="Pfam" id="PF00587">
    <property type="entry name" value="tRNA-synt_2b"/>
    <property type="match status" value="1"/>
</dbReference>
<dbReference type="GO" id="GO:0005737">
    <property type="term" value="C:cytoplasm"/>
    <property type="evidence" value="ECO:0007669"/>
    <property type="project" value="UniProtKB-SubCell"/>
</dbReference>
<dbReference type="SMART" id="SM00946">
    <property type="entry name" value="ProRS-C_1"/>
    <property type="match status" value="1"/>
</dbReference>
<dbReference type="InterPro" id="IPR045864">
    <property type="entry name" value="aa-tRNA-synth_II/BPL/LPL"/>
</dbReference>
<dbReference type="GO" id="GO:0006433">
    <property type="term" value="P:prolyl-tRNA aminoacylation"/>
    <property type="evidence" value="ECO:0007669"/>
    <property type="project" value="UniProtKB-UniRule"/>
</dbReference>
<evidence type="ECO:0000256" key="9">
    <source>
        <dbReference type="ARBA" id="ARBA00047671"/>
    </source>
</evidence>
<dbReference type="RefSeq" id="WP_013179049.1">
    <property type="nucleotide sequence ID" value="NC_014221.1"/>
</dbReference>
<dbReference type="EMBL" id="CP002049">
    <property type="protein sequence ID" value="ADI15688.1"/>
    <property type="molecule type" value="Genomic_DNA"/>
</dbReference>
<dbReference type="Pfam" id="PF03129">
    <property type="entry name" value="HGTP_anticodon"/>
    <property type="match status" value="1"/>
</dbReference>
<dbReference type="SUPFAM" id="SSF55681">
    <property type="entry name" value="Class II aaRS and biotin synthetases"/>
    <property type="match status" value="1"/>
</dbReference>
<dbReference type="KEGG" id="tra:Trad_2582"/>
<dbReference type="EC" id="6.1.1.15" evidence="12"/>
<reference evidence="14 15" key="2">
    <citation type="journal article" date="2011" name="Stand. Genomic Sci.">
        <title>Complete genome sequence of Truepera radiovictrix type strain (RQ-24).</title>
        <authorList>
            <person name="Ivanova N."/>
            <person name="Rohde C."/>
            <person name="Munk C."/>
            <person name="Nolan M."/>
            <person name="Lucas S."/>
            <person name="Del Rio T.G."/>
            <person name="Tice H."/>
            <person name="Deshpande S."/>
            <person name="Cheng J.F."/>
            <person name="Tapia R."/>
            <person name="Han C."/>
            <person name="Goodwin L."/>
            <person name="Pitluck S."/>
            <person name="Liolios K."/>
            <person name="Mavromatis K."/>
            <person name="Mikhailova N."/>
            <person name="Pati A."/>
            <person name="Chen A."/>
            <person name="Palaniappan K."/>
            <person name="Land M."/>
            <person name="Hauser L."/>
            <person name="Chang Y.J."/>
            <person name="Jeffries C.D."/>
            <person name="Brambilla E."/>
            <person name="Rohde M."/>
            <person name="Goker M."/>
            <person name="Tindall B.J."/>
            <person name="Woyke T."/>
            <person name="Bristow J."/>
            <person name="Eisen J.A."/>
            <person name="Markowitz V."/>
            <person name="Hugenholtz P."/>
            <person name="Kyrpides N.C."/>
            <person name="Klenk H.P."/>
            <person name="Lapidus A."/>
        </authorList>
    </citation>
    <scope>NUCLEOTIDE SEQUENCE [LARGE SCALE GENOMIC DNA]</scope>
    <source>
        <strain evidence="15">DSM 17093 / CIP 108686 / LMG 22925 / RQ-24</strain>
    </source>
</reference>
<comment type="domain">
    <text evidence="12">Consists of three domains: the N-terminal catalytic domain, the anticodon-binding domain and the C-terminal extension.</text>
</comment>
<dbReference type="GO" id="GO:0017101">
    <property type="term" value="C:aminoacyl-tRNA synthetase multienzyme complex"/>
    <property type="evidence" value="ECO:0007669"/>
    <property type="project" value="TreeGrafter"/>
</dbReference>
<keyword evidence="5 12" id="KW-0547">Nucleotide-binding</keyword>
<sequence>MTKTKQRGLTPQHEDFSAWYNEVVYKADLADLSPVRGSIIVKPYGYAIWENIQRHLDAMFKATGHENLYFPLLIPTSFFEREADHVEGFSPELAVVTHAGGKALEEPLAIRPTSETIIGEAYSKWIQSYRDLPLLYNQWCNVLRWELRTRPFLRTTEFLWQEGHTAHATAEEAMAETRQMLEIYAEFAERYGALPVFRGEKTPGERFAGAQNTYTIEAMMRDGKALQAGTSHYMGDNFARAFNITFNDVNNQQAFVHTTSWGLSWRFIGALIMTHGDDKGLILPPPLAPHQVVVVPIYRADDDAARAAVLAEVGKLHAALKDAGVRVKVDDRQGMSPGWKFNEWEQKGVPLRLELGPKDLEAGAALLADRLSGEKRPVKLANLAQTLPDELERFQAALFERARDFRDAHIREVHTLEEFREGVEEGFVYATHCGDADSERWLQEHTKATARCVPFDGPSAEGSTCVHTGKPSGYPRKVIFGKAY</sequence>
<dbReference type="InterPro" id="IPR017449">
    <property type="entry name" value="Pro-tRNA_synth_II"/>
</dbReference>
<gene>
    <name evidence="12" type="primary">proS</name>
    <name evidence="14" type="ordered locus">Trad_2582</name>
</gene>
<dbReference type="CDD" id="cd00862">
    <property type="entry name" value="ProRS_anticodon_zinc"/>
    <property type="match status" value="1"/>
</dbReference>
<keyword evidence="8 12" id="KW-0030">Aminoacyl-tRNA synthetase</keyword>